<evidence type="ECO:0000313" key="3">
    <source>
        <dbReference type="EMBL" id="KAJ6407787.1"/>
    </source>
</evidence>
<evidence type="ECO:0000256" key="1">
    <source>
        <dbReference type="SAM" id="MobiDB-lite"/>
    </source>
</evidence>
<keyword evidence="2" id="KW-0472">Membrane</keyword>
<keyword evidence="2" id="KW-0812">Transmembrane</keyword>
<evidence type="ECO:0008006" key="5">
    <source>
        <dbReference type="Google" id="ProtNLM"/>
    </source>
</evidence>
<keyword evidence="2" id="KW-1133">Transmembrane helix</keyword>
<protein>
    <recommendedName>
        <fullName evidence="5">Transmembrane protein</fullName>
    </recommendedName>
</protein>
<gene>
    <name evidence="3" type="ORF">OIU84_011146</name>
</gene>
<dbReference type="Proteomes" id="UP001162972">
    <property type="component" value="Chromosome 6"/>
</dbReference>
<name>A0AAD6NWC8_9ROSI</name>
<accession>A0AAD6NWC8</accession>
<evidence type="ECO:0000313" key="4">
    <source>
        <dbReference type="Proteomes" id="UP001162972"/>
    </source>
</evidence>
<feature type="transmembrane region" description="Helical" evidence="2">
    <location>
        <begin position="29"/>
        <end position="50"/>
    </location>
</feature>
<sequence length="88" mass="9703">MRNGSGQVLHPKQPRLRNKKEKLPAKQMILYHEVVAVAMVVMMVIMMVMVGSGSSGRTAKSVFFVREIVVIIREVRGSVCGDGHQPVA</sequence>
<evidence type="ECO:0000256" key="2">
    <source>
        <dbReference type="SAM" id="Phobius"/>
    </source>
</evidence>
<keyword evidence="4" id="KW-1185">Reference proteome</keyword>
<comment type="caution">
    <text evidence="3">The sequence shown here is derived from an EMBL/GenBank/DDBJ whole genome shotgun (WGS) entry which is preliminary data.</text>
</comment>
<dbReference type="EMBL" id="JAPFFJ010000016">
    <property type="protein sequence ID" value="KAJ6407787.1"/>
    <property type="molecule type" value="Genomic_DNA"/>
</dbReference>
<feature type="region of interest" description="Disordered" evidence="1">
    <location>
        <begin position="1"/>
        <end position="21"/>
    </location>
</feature>
<dbReference type="AlphaFoldDB" id="A0AAD6NWC8"/>
<organism evidence="3 4">
    <name type="scientific">Salix udensis</name>
    <dbReference type="NCBI Taxonomy" id="889485"/>
    <lineage>
        <taxon>Eukaryota</taxon>
        <taxon>Viridiplantae</taxon>
        <taxon>Streptophyta</taxon>
        <taxon>Embryophyta</taxon>
        <taxon>Tracheophyta</taxon>
        <taxon>Spermatophyta</taxon>
        <taxon>Magnoliopsida</taxon>
        <taxon>eudicotyledons</taxon>
        <taxon>Gunneridae</taxon>
        <taxon>Pentapetalae</taxon>
        <taxon>rosids</taxon>
        <taxon>fabids</taxon>
        <taxon>Malpighiales</taxon>
        <taxon>Salicaceae</taxon>
        <taxon>Saliceae</taxon>
        <taxon>Salix</taxon>
    </lineage>
</organism>
<proteinExistence type="predicted"/>
<reference evidence="3 4" key="1">
    <citation type="journal article" date="2023" name="Int. J. Mol. Sci.">
        <title>De Novo Assembly and Annotation of 11 Diverse Shrub Willow (Salix) Genomes Reveals Novel Gene Organization in Sex-Linked Regions.</title>
        <authorList>
            <person name="Hyden B."/>
            <person name="Feng K."/>
            <person name="Yates T.B."/>
            <person name="Jawdy S."/>
            <person name="Cereghino C."/>
            <person name="Smart L.B."/>
            <person name="Muchero W."/>
        </authorList>
    </citation>
    <scope>NUCLEOTIDE SEQUENCE [LARGE SCALE GENOMIC DNA]</scope>
    <source>
        <tissue evidence="3">Shoot tip</tissue>
    </source>
</reference>